<gene>
    <name evidence="2" type="ORF">HW532_20520</name>
</gene>
<dbReference type="Gene3D" id="3.40.30.10">
    <property type="entry name" value="Glutaredoxin"/>
    <property type="match status" value="1"/>
</dbReference>
<dbReference type="SFLD" id="SFLDS00019">
    <property type="entry name" value="Glutathione_Transferase_(cytos"/>
    <property type="match status" value="1"/>
</dbReference>
<dbReference type="EMBL" id="CP058214">
    <property type="protein sequence ID" value="QPC44871.1"/>
    <property type="molecule type" value="Genomic_DNA"/>
</dbReference>
<name>A0A7S8C7Y6_9HYPH</name>
<dbReference type="KEGG" id="kmn:HW532_20520"/>
<dbReference type="InterPro" id="IPR040079">
    <property type="entry name" value="Glutathione_S-Trfase"/>
</dbReference>
<sequence>MKLYWAPQSRSSQALRILEEAGAEYERVTVDIRAGGQDDPAFRAINPMGKVPVLEDEGVIVAESAAICAHVADRFPQAGLAPPPGDPMRGAYFRWLFFGPSCIEPAIVQKVTGLDIDKATAGWGSYALVLDTLEEALSSVGPWILGETYSAADVVIGSGLNFGMMFELIEPRAAFSAYVERFRARPAIQRATKIELQAGA</sequence>
<dbReference type="SFLD" id="SFLDG00358">
    <property type="entry name" value="Main_(cytGST)"/>
    <property type="match status" value="1"/>
</dbReference>
<dbReference type="RefSeq" id="WP_213162242.1">
    <property type="nucleotide sequence ID" value="NZ_CP058214.1"/>
</dbReference>
<dbReference type="SUPFAM" id="SSF52833">
    <property type="entry name" value="Thioredoxin-like"/>
    <property type="match status" value="1"/>
</dbReference>
<dbReference type="CDD" id="cd03046">
    <property type="entry name" value="GST_N_GTT1_like"/>
    <property type="match status" value="1"/>
</dbReference>
<keyword evidence="2" id="KW-0808">Transferase</keyword>
<organism evidence="2 3">
    <name type="scientific">Kaustia mangrovi</name>
    <dbReference type="NCBI Taxonomy" id="2593653"/>
    <lineage>
        <taxon>Bacteria</taxon>
        <taxon>Pseudomonadati</taxon>
        <taxon>Pseudomonadota</taxon>
        <taxon>Alphaproteobacteria</taxon>
        <taxon>Hyphomicrobiales</taxon>
        <taxon>Parvibaculaceae</taxon>
        <taxon>Kaustia</taxon>
    </lineage>
</organism>
<dbReference type="PANTHER" id="PTHR44051:SF8">
    <property type="entry name" value="GLUTATHIONE S-TRANSFERASE GSTA"/>
    <property type="match status" value="1"/>
</dbReference>
<accession>A0A7S8C7Y6</accession>
<proteinExistence type="predicted"/>
<dbReference type="GO" id="GO:0016740">
    <property type="term" value="F:transferase activity"/>
    <property type="evidence" value="ECO:0007669"/>
    <property type="project" value="UniProtKB-KW"/>
</dbReference>
<dbReference type="Pfam" id="PF02798">
    <property type="entry name" value="GST_N"/>
    <property type="match status" value="1"/>
</dbReference>
<evidence type="ECO:0000313" key="2">
    <source>
        <dbReference type="EMBL" id="QPC44871.1"/>
    </source>
</evidence>
<dbReference type="InterPro" id="IPR036282">
    <property type="entry name" value="Glutathione-S-Trfase_C_sf"/>
</dbReference>
<dbReference type="SUPFAM" id="SSF47616">
    <property type="entry name" value="GST C-terminal domain-like"/>
    <property type="match status" value="1"/>
</dbReference>
<evidence type="ECO:0000259" key="1">
    <source>
        <dbReference type="PROSITE" id="PS50404"/>
    </source>
</evidence>
<dbReference type="SFLD" id="SFLDG01150">
    <property type="entry name" value="Main.1:_Beta-like"/>
    <property type="match status" value="1"/>
</dbReference>
<protein>
    <submittedName>
        <fullName evidence="2">Glutathione S-transferase family protein</fullName>
    </submittedName>
</protein>
<dbReference type="PANTHER" id="PTHR44051">
    <property type="entry name" value="GLUTATHIONE S-TRANSFERASE-RELATED"/>
    <property type="match status" value="1"/>
</dbReference>
<feature type="domain" description="GST N-terminal" evidence="1">
    <location>
        <begin position="1"/>
        <end position="79"/>
    </location>
</feature>
<evidence type="ECO:0000313" key="3">
    <source>
        <dbReference type="Proteomes" id="UP000593594"/>
    </source>
</evidence>
<dbReference type="InterPro" id="IPR036249">
    <property type="entry name" value="Thioredoxin-like_sf"/>
</dbReference>
<dbReference type="Gene3D" id="1.20.1050.10">
    <property type="match status" value="1"/>
</dbReference>
<dbReference type="CDD" id="cd03207">
    <property type="entry name" value="GST_C_8"/>
    <property type="match status" value="1"/>
</dbReference>
<reference evidence="2 3" key="1">
    <citation type="submission" date="2020-06" db="EMBL/GenBank/DDBJ databases">
        <title>Genome sequence of 2 isolates from Red Sea Mangroves.</title>
        <authorList>
            <person name="Sefrji F."/>
            <person name="Michoud G."/>
            <person name="Merlino G."/>
            <person name="Daffonchio D."/>
        </authorList>
    </citation>
    <scope>NUCLEOTIDE SEQUENCE [LARGE SCALE GENOMIC DNA]</scope>
    <source>
        <strain evidence="2 3">R1DC25</strain>
    </source>
</reference>
<keyword evidence="3" id="KW-1185">Reference proteome</keyword>
<dbReference type="PROSITE" id="PS50404">
    <property type="entry name" value="GST_NTER"/>
    <property type="match status" value="1"/>
</dbReference>
<dbReference type="AlphaFoldDB" id="A0A7S8C7Y6"/>
<dbReference type="InterPro" id="IPR004045">
    <property type="entry name" value="Glutathione_S-Trfase_N"/>
</dbReference>
<dbReference type="Proteomes" id="UP000593594">
    <property type="component" value="Chromosome"/>
</dbReference>